<evidence type="ECO:0000256" key="4">
    <source>
        <dbReference type="ARBA" id="ARBA00022833"/>
    </source>
</evidence>
<dbReference type="Pfam" id="PF00130">
    <property type="entry name" value="C1_1"/>
    <property type="match status" value="1"/>
</dbReference>
<accession>A0A1Y1W795</accession>
<evidence type="ECO:0000256" key="8">
    <source>
        <dbReference type="SAM" id="Phobius"/>
    </source>
</evidence>
<dbReference type="InterPro" id="IPR006614">
    <property type="entry name" value="Peroxin/Ferlin"/>
</dbReference>
<dbReference type="InterPro" id="IPR010482">
    <property type="entry name" value="TECPR1-like_DysF"/>
</dbReference>
<dbReference type="STRING" id="61395.A0A1Y1W795"/>
<dbReference type="OrthoDB" id="74314at2759"/>
<keyword evidence="5 8" id="KW-1133">Transmembrane helix</keyword>
<dbReference type="Pfam" id="PF06398">
    <property type="entry name" value="Pex24p"/>
    <property type="match status" value="1"/>
</dbReference>
<comment type="subcellular location">
    <subcellularLocation>
        <location evidence="1">Membrane</location>
        <topology evidence="1">Multi-pass membrane protein</topology>
    </subcellularLocation>
</comment>
<feature type="transmembrane region" description="Helical" evidence="8">
    <location>
        <begin position="141"/>
        <end position="160"/>
    </location>
</feature>
<dbReference type="Proteomes" id="UP000193922">
    <property type="component" value="Unassembled WGS sequence"/>
</dbReference>
<organism evidence="10 11">
    <name type="scientific">Linderina pennispora</name>
    <dbReference type="NCBI Taxonomy" id="61395"/>
    <lineage>
        <taxon>Eukaryota</taxon>
        <taxon>Fungi</taxon>
        <taxon>Fungi incertae sedis</taxon>
        <taxon>Zoopagomycota</taxon>
        <taxon>Kickxellomycotina</taxon>
        <taxon>Kickxellomycetes</taxon>
        <taxon>Kickxellales</taxon>
        <taxon>Kickxellaceae</taxon>
        <taxon>Linderina</taxon>
    </lineage>
</organism>
<dbReference type="GO" id="GO:0046872">
    <property type="term" value="F:metal ion binding"/>
    <property type="evidence" value="ECO:0007669"/>
    <property type="project" value="UniProtKB-KW"/>
</dbReference>
<dbReference type="InterPro" id="IPR052816">
    <property type="entry name" value="Peroxisomal_Membrane_PEX28-32"/>
</dbReference>
<dbReference type="PANTHER" id="PTHR28304:SF2">
    <property type="entry name" value="PEROXISOMAL MEMBRANE PROTEIN PEX29"/>
    <property type="match status" value="1"/>
</dbReference>
<comment type="caution">
    <text evidence="10">The sequence shown here is derived from an EMBL/GenBank/DDBJ whole genome shotgun (WGS) entry which is preliminary data.</text>
</comment>
<dbReference type="GO" id="GO:0005778">
    <property type="term" value="C:peroxisomal membrane"/>
    <property type="evidence" value="ECO:0007669"/>
    <property type="project" value="UniProtKB-ARBA"/>
</dbReference>
<dbReference type="EMBL" id="MCFD01000008">
    <property type="protein sequence ID" value="ORX69198.1"/>
    <property type="molecule type" value="Genomic_DNA"/>
</dbReference>
<evidence type="ECO:0000259" key="9">
    <source>
        <dbReference type="PROSITE" id="PS50081"/>
    </source>
</evidence>
<dbReference type="PROSITE" id="PS50081">
    <property type="entry name" value="ZF_DAG_PE_2"/>
    <property type="match status" value="1"/>
</dbReference>
<dbReference type="PROSITE" id="PS00479">
    <property type="entry name" value="ZF_DAG_PE_1"/>
    <property type="match status" value="1"/>
</dbReference>
<dbReference type="SMART" id="SM00694">
    <property type="entry name" value="DysFC"/>
    <property type="match status" value="1"/>
</dbReference>
<feature type="compositionally biased region" description="Basic residues" evidence="7">
    <location>
        <begin position="208"/>
        <end position="217"/>
    </location>
</feature>
<evidence type="ECO:0000256" key="6">
    <source>
        <dbReference type="ARBA" id="ARBA00023136"/>
    </source>
</evidence>
<feature type="transmembrane region" description="Helical" evidence="8">
    <location>
        <begin position="347"/>
        <end position="366"/>
    </location>
</feature>
<dbReference type="RefSeq" id="XP_040742930.1">
    <property type="nucleotide sequence ID" value="XM_040891385.1"/>
</dbReference>
<evidence type="ECO:0000256" key="1">
    <source>
        <dbReference type="ARBA" id="ARBA00004141"/>
    </source>
</evidence>
<dbReference type="InterPro" id="IPR002219">
    <property type="entry name" value="PKC_DAG/PE"/>
</dbReference>
<dbReference type="SMART" id="SM00693">
    <property type="entry name" value="DysFN"/>
    <property type="match status" value="1"/>
</dbReference>
<dbReference type="PANTHER" id="PTHR28304">
    <property type="entry name" value="PEROXISOMAL MEMBRANE PROTEIN PEX29"/>
    <property type="match status" value="1"/>
</dbReference>
<evidence type="ECO:0000256" key="5">
    <source>
        <dbReference type="ARBA" id="ARBA00022989"/>
    </source>
</evidence>
<evidence type="ECO:0000256" key="3">
    <source>
        <dbReference type="ARBA" id="ARBA00022723"/>
    </source>
</evidence>
<dbReference type="InterPro" id="IPR046349">
    <property type="entry name" value="C1-like_sf"/>
</dbReference>
<feature type="domain" description="Phorbol-ester/DAG-type" evidence="9">
    <location>
        <begin position="1"/>
        <end position="51"/>
    </location>
</feature>
<reference evidence="10 11" key="1">
    <citation type="submission" date="2016-07" db="EMBL/GenBank/DDBJ databases">
        <title>Pervasive Adenine N6-methylation of Active Genes in Fungi.</title>
        <authorList>
            <consortium name="DOE Joint Genome Institute"/>
            <person name="Mondo S.J."/>
            <person name="Dannebaum R.O."/>
            <person name="Kuo R.C."/>
            <person name="Labutti K."/>
            <person name="Haridas S."/>
            <person name="Kuo A."/>
            <person name="Salamov A."/>
            <person name="Ahrendt S.R."/>
            <person name="Lipzen A."/>
            <person name="Sullivan W."/>
            <person name="Andreopoulos W.B."/>
            <person name="Clum A."/>
            <person name="Lindquist E."/>
            <person name="Daum C."/>
            <person name="Ramamoorthy G.K."/>
            <person name="Gryganskyi A."/>
            <person name="Culley D."/>
            <person name="Magnuson J.K."/>
            <person name="James T.Y."/>
            <person name="O'Malley M.A."/>
            <person name="Stajich J.E."/>
            <person name="Spatafora J.W."/>
            <person name="Visel A."/>
            <person name="Grigoriev I.V."/>
        </authorList>
    </citation>
    <scope>NUCLEOTIDE SEQUENCE [LARGE SCALE GENOMIC DNA]</scope>
    <source>
        <strain evidence="10 11">ATCC 12442</strain>
    </source>
</reference>
<protein>
    <submittedName>
        <fullName evidence="10">Pex24p-domain-containing protein</fullName>
    </submittedName>
</protein>
<keyword evidence="3" id="KW-0479">Metal-binding</keyword>
<dbReference type="AlphaFoldDB" id="A0A1Y1W795"/>
<feature type="region of interest" description="Disordered" evidence="7">
    <location>
        <begin position="171"/>
        <end position="242"/>
    </location>
</feature>
<keyword evidence="6 8" id="KW-0472">Membrane</keyword>
<keyword evidence="4" id="KW-0862">Zinc</keyword>
<evidence type="ECO:0000256" key="2">
    <source>
        <dbReference type="ARBA" id="ARBA00022692"/>
    </source>
</evidence>
<dbReference type="SUPFAM" id="SSF57889">
    <property type="entry name" value="Cysteine-rich domain"/>
    <property type="match status" value="1"/>
</dbReference>
<keyword evidence="11" id="KW-1185">Reference proteome</keyword>
<keyword evidence="2 8" id="KW-0812">Transmembrane</keyword>
<feature type="compositionally biased region" description="Low complexity" evidence="7">
    <location>
        <begin position="171"/>
        <end position="202"/>
    </location>
</feature>
<evidence type="ECO:0000313" key="11">
    <source>
        <dbReference type="Proteomes" id="UP000193922"/>
    </source>
</evidence>
<dbReference type="GeneID" id="63808033"/>
<evidence type="ECO:0000256" key="7">
    <source>
        <dbReference type="SAM" id="MobiDB-lite"/>
    </source>
</evidence>
<sequence length="582" mass="64016">MHDYRIFTFSTPTYCERCRGFLWGVAKQGVRCVKCQKALHKRCAVADKTQCTGDRGLALLLDSAFWEQVKEEQKLNAFVSTQAEQPLSLFQTLPANFMQFTAKLAAIGLVERGLRDILFWKRPRASLAAMCMYSMVCLRPGLLFIMPTMMMIGYIVFNYYNSGYAESTVASCRSSPVPSSESSQTSLAGSPSQASSSALSLSEAGVRSRGREKRSKRQATDPYPAISRSPTAPEDGGGLVSGQAGKRLARARGGASETTLSGSGSRYVDLAAVFGQASFGSAKYTENVHTTQNLTGTFVGVFDWVAAHNCLVDWSQPESARRVLGACVAAQMVVMVTVYWVPWYLLFLAGGNAGLLAMSPHARAFVKIYGVEMTLLAHERMAVHAWRWRRAAGGWPLVGRLVQKCAAGTATSVFTSPLLLAEEDEPGSSKQKPLNDGYTTPPLLSLASTAASGSSVLSTRRTKLASVFENQRWWMGFGWIPRLGSNERAKWSDESGKKRLTSLSAFLPDPGYEWASGEKGWEIDMGWALPVKTDEEGWVYTDNFWKRPSASSSKVQSYTRRRRWVRPMRPAIVDPDTPGNPR</sequence>
<dbReference type="Gene3D" id="3.30.60.20">
    <property type="match status" value="1"/>
</dbReference>
<gene>
    <name evidence="10" type="ORF">DL89DRAFT_323317</name>
</gene>
<name>A0A1Y1W795_9FUNG</name>
<dbReference type="GO" id="GO:0007031">
    <property type="term" value="P:peroxisome organization"/>
    <property type="evidence" value="ECO:0007669"/>
    <property type="project" value="TreeGrafter"/>
</dbReference>
<dbReference type="SMART" id="SM00109">
    <property type="entry name" value="C1"/>
    <property type="match status" value="1"/>
</dbReference>
<proteinExistence type="predicted"/>
<evidence type="ECO:0000313" key="10">
    <source>
        <dbReference type="EMBL" id="ORX69198.1"/>
    </source>
</evidence>